<dbReference type="CDD" id="cd04301">
    <property type="entry name" value="NAT_SF"/>
    <property type="match status" value="1"/>
</dbReference>
<sequence length="155" mass="17538">MHGRQVSLQHVSTDTLSKVKRLNSVLFPVQYGHSFYKALLMPDQHAMLAHGGSPTLQLASCQRPGAPAVLEAYIMTLGVLAPYRRLGVGKVLLDSAVRYARADPAVRRLVLHVHITNDDALRFYHASGFSTVRIVENYYRRIEQPHAYLLEYRVR</sequence>
<dbReference type="GO" id="GO:0031415">
    <property type="term" value="C:NatA complex"/>
    <property type="evidence" value="ECO:0007669"/>
    <property type="project" value="TreeGrafter"/>
</dbReference>
<dbReference type="GO" id="GO:0016747">
    <property type="term" value="F:acyltransferase activity, transferring groups other than amino-acyl groups"/>
    <property type="evidence" value="ECO:0007669"/>
    <property type="project" value="InterPro"/>
</dbReference>
<dbReference type="PANTHER" id="PTHR42919:SF8">
    <property type="entry name" value="N-ALPHA-ACETYLTRANSFERASE 50"/>
    <property type="match status" value="1"/>
</dbReference>
<proteinExistence type="predicted"/>
<dbReference type="SUPFAM" id="SSF55729">
    <property type="entry name" value="Acyl-CoA N-acyltransferases (Nat)"/>
    <property type="match status" value="1"/>
</dbReference>
<dbReference type="InterPro" id="IPR016181">
    <property type="entry name" value="Acyl_CoA_acyltransferase"/>
</dbReference>
<dbReference type="STRING" id="61395.A0A1Y1WP14"/>
<evidence type="ECO:0000313" key="5">
    <source>
        <dbReference type="Proteomes" id="UP000193922"/>
    </source>
</evidence>
<accession>A0A1Y1WP14</accession>
<dbReference type="GO" id="GO:0007064">
    <property type="term" value="P:mitotic sister chromatid cohesion"/>
    <property type="evidence" value="ECO:0007669"/>
    <property type="project" value="TreeGrafter"/>
</dbReference>
<dbReference type="InterPro" id="IPR051556">
    <property type="entry name" value="N-term/lysine_N-AcTrnsfr"/>
</dbReference>
<dbReference type="InterPro" id="IPR000182">
    <property type="entry name" value="GNAT_dom"/>
</dbReference>
<gene>
    <name evidence="4" type="ORF">DL89DRAFT_220244</name>
</gene>
<dbReference type="Gene3D" id="3.40.630.30">
    <property type="match status" value="1"/>
</dbReference>
<evidence type="ECO:0000259" key="3">
    <source>
        <dbReference type="PROSITE" id="PS51186"/>
    </source>
</evidence>
<keyword evidence="1 4" id="KW-0808">Transferase</keyword>
<comment type="caution">
    <text evidence="4">The sequence shown here is derived from an EMBL/GenBank/DDBJ whole genome shotgun (WGS) entry which is preliminary data.</text>
</comment>
<reference evidence="4 5" key="1">
    <citation type="submission" date="2016-07" db="EMBL/GenBank/DDBJ databases">
        <title>Pervasive Adenine N6-methylation of Active Genes in Fungi.</title>
        <authorList>
            <consortium name="DOE Joint Genome Institute"/>
            <person name="Mondo S.J."/>
            <person name="Dannebaum R.O."/>
            <person name="Kuo R.C."/>
            <person name="Labutti K."/>
            <person name="Haridas S."/>
            <person name="Kuo A."/>
            <person name="Salamov A."/>
            <person name="Ahrendt S.R."/>
            <person name="Lipzen A."/>
            <person name="Sullivan W."/>
            <person name="Andreopoulos W.B."/>
            <person name="Clum A."/>
            <person name="Lindquist E."/>
            <person name="Daum C."/>
            <person name="Ramamoorthy G.K."/>
            <person name="Gryganskyi A."/>
            <person name="Culley D."/>
            <person name="Magnuson J.K."/>
            <person name="James T.Y."/>
            <person name="O'Malley M.A."/>
            <person name="Stajich J.E."/>
            <person name="Spatafora J.W."/>
            <person name="Visel A."/>
            <person name="Grigoriev I.V."/>
        </authorList>
    </citation>
    <scope>NUCLEOTIDE SEQUENCE [LARGE SCALE GENOMIC DNA]</scope>
    <source>
        <strain evidence="4 5">ATCC 12442</strain>
    </source>
</reference>
<dbReference type="GeneID" id="63801088"/>
<feature type="domain" description="N-acetyltransferase" evidence="3">
    <location>
        <begin position="6"/>
        <end position="155"/>
    </location>
</feature>
<keyword evidence="5" id="KW-1185">Reference proteome</keyword>
<organism evidence="4 5">
    <name type="scientific">Linderina pennispora</name>
    <dbReference type="NCBI Taxonomy" id="61395"/>
    <lineage>
        <taxon>Eukaryota</taxon>
        <taxon>Fungi</taxon>
        <taxon>Fungi incertae sedis</taxon>
        <taxon>Zoopagomycota</taxon>
        <taxon>Kickxellomycotina</taxon>
        <taxon>Kickxellomycetes</taxon>
        <taxon>Kickxellales</taxon>
        <taxon>Kickxellaceae</taxon>
        <taxon>Linderina</taxon>
    </lineage>
</organism>
<name>A0A1Y1WP14_9FUNG</name>
<dbReference type="PROSITE" id="PS51186">
    <property type="entry name" value="GNAT"/>
    <property type="match status" value="1"/>
</dbReference>
<dbReference type="Proteomes" id="UP000193922">
    <property type="component" value="Unassembled WGS sequence"/>
</dbReference>
<evidence type="ECO:0000313" key="4">
    <source>
        <dbReference type="EMBL" id="ORX74874.1"/>
    </source>
</evidence>
<dbReference type="AlphaFoldDB" id="A0A1Y1WP14"/>
<dbReference type="RefSeq" id="XP_040748085.1">
    <property type="nucleotide sequence ID" value="XM_040884440.1"/>
</dbReference>
<dbReference type="OrthoDB" id="47374at2759"/>
<keyword evidence="2 4" id="KW-0012">Acyltransferase</keyword>
<dbReference type="EMBL" id="MCFD01000001">
    <property type="protein sequence ID" value="ORX74874.1"/>
    <property type="molecule type" value="Genomic_DNA"/>
</dbReference>
<protein>
    <submittedName>
        <fullName evidence="4">Acyl-CoA N-acyltransferase</fullName>
    </submittedName>
</protein>
<dbReference type="Pfam" id="PF00583">
    <property type="entry name" value="Acetyltransf_1"/>
    <property type="match status" value="1"/>
</dbReference>
<dbReference type="PANTHER" id="PTHR42919">
    <property type="entry name" value="N-ALPHA-ACETYLTRANSFERASE"/>
    <property type="match status" value="1"/>
</dbReference>
<evidence type="ECO:0000256" key="2">
    <source>
        <dbReference type="ARBA" id="ARBA00023315"/>
    </source>
</evidence>
<evidence type="ECO:0000256" key="1">
    <source>
        <dbReference type="ARBA" id="ARBA00022679"/>
    </source>
</evidence>